<dbReference type="OrthoDB" id="5771047at2"/>
<name>A0A1H2PXX6_9GAMM</name>
<organism evidence="2 3">
    <name type="scientific">Marinobacter mobilis</name>
    <dbReference type="NCBI Taxonomy" id="488533"/>
    <lineage>
        <taxon>Bacteria</taxon>
        <taxon>Pseudomonadati</taxon>
        <taxon>Pseudomonadota</taxon>
        <taxon>Gammaproteobacteria</taxon>
        <taxon>Pseudomonadales</taxon>
        <taxon>Marinobacteraceae</taxon>
        <taxon>Marinobacter</taxon>
    </lineage>
</organism>
<accession>A0A1H2PXX6</accession>
<proteinExistence type="predicted"/>
<dbReference type="RefSeq" id="WP_091810909.1">
    <property type="nucleotide sequence ID" value="NZ_FNNE01000001.1"/>
</dbReference>
<reference evidence="2 3" key="1">
    <citation type="submission" date="2016-10" db="EMBL/GenBank/DDBJ databases">
        <authorList>
            <person name="de Groot N.N."/>
        </authorList>
    </citation>
    <scope>NUCLEOTIDE SEQUENCE [LARGE SCALE GENOMIC DNA]</scope>
    <source>
        <strain evidence="2 3">CGMCC 1.7059</strain>
    </source>
</reference>
<dbReference type="STRING" id="488533.SAMN04487960_10115"/>
<sequence length="149" mass="17071">MHNAQRITPRVILFTIVTFTTPVTAAIYQCQQHGQTVFSDRPCGSDARVIDVSPVRTGGRLDQGSDVEFYQPPQRRPAPDSGCPAGYIQSSDLRRMRVQAHVHEGMSEAQVRYILGDPERQDGQWWVYERRGEETGRYRFRQGCLSSWR</sequence>
<dbReference type="AlphaFoldDB" id="A0A1H2PXX6"/>
<feature type="chain" id="PRO_5011535748" description="DUF4124 domain-containing protein" evidence="1">
    <location>
        <begin position="26"/>
        <end position="149"/>
    </location>
</feature>
<feature type="signal peptide" evidence="1">
    <location>
        <begin position="1"/>
        <end position="25"/>
    </location>
</feature>
<evidence type="ECO:0000313" key="3">
    <source>
        <dbReference type="Proteomes" id="UP000199675"/>
    </source>
</evidence>
<dbReference type="Proteomes" id="UP000199675">
    <property type="component" value="Unassembled WGS sequence"/>
</dbReference>
<evidence type="ECO:0000256" key="1">
    <source>
        <dbReference type="SAM" id="SignalP"/>
    </source>
</evidence>
<keyword evidence="3" id="KW-1185">Reference proteome</keyword>
<protein>
    <recommendedName>
        <fullName evidence="4">DUF4124 domain-containing protein</fullName>
    </recommendedName>
</protein>
<evidence type="ECO:0000313" key="2">
    <source>
        <dbReference type="EMBL" id="SDV99681.1"/>
    </source>
</evidence>
<evidence type="ECO:0008006" key="4">
    <source>
        <dbReference type="Google" id="ProtNLM"/>
    </source>
</evidence>
<dbReference type="EMBL" id="FNNE01000001">
    <property type="protein sequence ID" value="SDV99681.1"/>
    <property type="molecule type" value="Genomic_DNA"/>
</dbReference>
<keyword evidence="1" id="KW-0732">Signal</keyword>
<gene>
    <name evidence="2" type="ORF">SAMN04487960_10115</name>
</gene>